<keyword evidence="1" id="KW-1185">Reference proteome</keyword>
<evidence type="ECO:0000313" key="1">
    <source>
        <dbReference type="Proteomes" id="UP000887565"/>
    </source>
</evidence>
<name>A0A915JNK6_ROMCU</name>
<dbReference type="Proteomes" id="UP000887565">
    <property type="component" value="Unplaced"/>
</dbReference>
<protein>
    <submittedName>
        <fullName evidence="2">Uncharacterized protein</fullName>
    </submittedName>
</protein>
<evidence type="ECO:0000313" key="2">
    <source>
        <dbReference type="WBParaSite" id="nRc.2.0.1.t27672-RA"/>
    </source>
</evidence>
<accession>A0A915JNK6</accession>
<dbReference type="WBParaSite" id="nRc.2.0.1.t27672-RA">
    <property type="protein sequence ID" value="nRc.2.0.1.t27672-RA"/>
    <property type="gene ID" value="nRc.2.0.1.g27672"/>
</dbReference>
<reference evidence="2" key="1">
    <citation type="submission" date="2022-11" db="UniProtKB">
        <authorList>
            <consortium name="WormBaseParasite"/>
        </authorList>
    </citation>
    <scope>IDENTIFICATION</scope>
</reference>
<organism evidence="1 2">
    <name type="scientific">Romanomermis culicivorax</name>
    <name type="common">Nematode worm</name>
    <dbReference type="NCBI Taxonomy" id="13658"/>
    <lineage>
        <taxon>Eukaryota</taxon>
        <taxon>Metazoa</taxon>
        <taxon>Ecdysozoa</taxon>
        <taxon>Nematoda</taxon>
        <taxon>Enoplea</taxon>
        <taxon>Dorylaimia</taxon>
        <taxon>Mermithida</taxon>
        <taxon>Mermithoidea</taxon>
        <taxon>Mermithidae</taxon>
        <taxon>Romanomermis</taxon>
    </lineage>
</organism>
<sequence>MLIPKNQRVDAFPASSGNMYAATSSLTKSEAKTLSESDILAFKLLRITLLVIGSFKNPMPETHQIVSKFMNMFGIQDLKKLLLNTSPYYPISIENYRDNHGFR</sequence>
<proteinExistence type="predicted"/>
<dbReference type="AlphaFoldDB" id="A0A915JNK6"/>